<dbReference type="GO" id="GO:0004115">
    <property type="term" value="F:3',5'-cyclic-AMP phosphodiesterase activity"/>
    <property type="evidence" value="ECO:0007669"/>
    <property type="project" value="UniProtKB-EC"/>
</dbReference>
<dbReference type="EMBL" id="JBEPSJ010000001">
    <property type="protein sequence ID" value="MET4582050.1"/>
    <property type="molecule type" value="Genomic_DNA"/>
</dbReference>
<dbReference type="CDD" id="cd07402">
    <property type="entry name" value="MPP_GpdQ"/>
    <property type="match status" value="1"/>
</dbReference>
<keyword evidence="7" id="KW-1185">Reference proteome</keyword>
<dbReference type="InterPro" id="IPR050884">
    <property type="entry name" value="CNP_phosphodiesterase-III"/>
</dbReference>
<name>A0ABV2QLW6_9MICO</name>
<evidence type="ECO:0000256" key="3">
    <source>
        <dbReference type="ARBA" id="ARBA00023004"/>
    </source>
</evidence>
<evidence type="ECO:0000256" key="4">
    <source>
        <dbReference type="ARBA" id="ARBA00025742"/>
    </source>
</evidence>
<evidence type="ECO:0000256" key="1">
    <source>
        <dbReference type="ARBA" id="ARBA00022723"/>
    </source>
</evidence>
<comment type="similarity">
    <text evidence="4">Belongs to the cyclic nucleotide phosphodiesterase class-III family.</text>
</comment>
<reference evidence="6 7" key="1">
    <citation type="submission" date="2024-06" db="EMBL/GenBank/DDBJ databases">
        <title>Sorghum-associated microbial communities from plants grown in Nebraska, USA.</title>
        <authorList>
            <person name="Schachtman D."/>
        </authorList>
    </citation>
    <scope>NUCLEOTIDE SEQUENCE [LARGE SCALE GENOMIC DNA]</scope>
    <source>
        <strain evidence="6 7">2857</strain>
    </source>
</reference>
<dbReference type="EC" id="3.1.4.53" evidence="6"/>
<evidence type="ECO:0000313" key="6">
    <source>
        <dbReference type="EMBL" id="MET4582050.1"/>
    </source>
</evidence>
<comment type="caution">
    <text evidence="6">The sequence shown here is derived from an EMBL/GenBank/DDBJ whole genome shotgun (WGS) entry which is preliminary data.</text>
</comment>
<dbReference type="InterPro" id="IPR029052">
    <property type="entry name" value="Metallo-depent_PP-like"/>
</dbReference>
<dbReference type="Pfam" id="PF00149">
    <property type="entry name" value="Metallophos"/>
    <property type="match status" value="1"/>
</dbReference>
<accession>A0ABV2QLW6</accession>
<proteinExistence type="inferred from homology"/>
<protein>
    <submittedName>
        <fullName evidence="6">Icc protein</fullName>
        <ecNumber evidence="6">3.1.4.53</ecNumber>
    </submittedName>
</protein>
<evidence type="ECO:0000259" key="5">
    <source>
        <dbReference type="Pfam" id="PF00149"/>
    </source>
</evidence>
<dbReference type="Proteomes" id="UP001549257">
    <property type="component" value="Unassembled WGS sequence"/>
</dbReference>
<dbReference type="InterPro" id="IPR004843">
    <property type="entry name" value="Calcineurin-like_PHP"/>
</dbReference>
<dbReference type="RefSeq" id="WP_354024203.1">
    <property type="nucleotide sequence ID" value="NZ_JBEPSJ010000001.1"/>
</dbReference>
<feature type="domain" description="Calcineurin-like phosphoesterase" evidence="5">
    <location>
        <begin position="14"/>
        <end position="208"/>
    </location>
</feature>
<dbReference type="Gene3D" id="3.60.21.10">
    <property type="match status" value="1"/>
</dbReference>
<dbReference type="InterPro" id="IPR026575">
    <property type="entry name" value="GpdQ/CpdA-like"/>
</dbReference>
<keyword evidence="2 6" id="KW-0378">Hydrolase</keyword>
<keyword evidence="1" id="KW-0479">Metal-binding</keyword>
<keyword evidence="3" id="KW-0408">Iron</keyword>
<gene>
    <name evidence="6" type="ORF">ABIE21_001540</name>
</gene>
<evidence type="ECO:0000256" key="2">
    <source>
        <dbReference type="ARBA" id="ARBA00022801"/>
    </source>
</evidence>
<dbReference type="PANTHER" id="PTHR42988">
    <property type="entry name" value="PHOSPHOHYDROLASE"/>
    <property type="match status" value="1"/>
</dbReference>
<dbReference type="SUPFAM" id="SSF56300">
    <property type="entry name" value="Metallo-dependent phosphatases"/>
    <property type="match status" value="1"/>
</dbReference>
<organism evidence="6 7">
    <name type="scientific">Conyzicola nivalis</name>
    <dbReference type="NCBI Taxonomy" id="1477021"/>
    <lineage>
        <taxon>Bacteria</taxon>
        <taxon>Bacillati</taxon>
        <taxon>Actinomycetota</taxon>
        <taxon>Actinomycetes</taxon>
        <taxon>Micrococcales</taxon>
        <taxon>Microbacteriaceae</taxon>
        <taxon>Conyzicola</taxon>
    </lineage>
</organism>
<sequence length="307" mass="33570">MKPLGQYPAPRHIVAHISDSHFLGEGRALYGEVDTDANLTQALLQLEQSGIRPQAIVFTGDLADLGEPDAYGRLRALVEPAAARLGAQVIWVMGNHDERPVYSSLLFGTEPSDAPQDRVYDVNGLRIISFDTSVPGYHHGEMSDAQLEWLADVLATPAEHGTLLALHHPPVPTPLLWAMEMLELRGQDRLEAVIRGSDVRAILGGHLHFSTHSTFAGVPVSVAAATCYTLALTAKDRLLSGVNADQAMNLVHVYDDRIVHSVIPIGARTEITGFSAEFVDRIESMTFEQRTEMFSSKKSKFNLGEEV</sequence>
<evidence type="ECO:0000313" key="7">
    <source>
        <dbReference type="Proteomes" id="UP001549257"/>
    </source>
</evidence>
<dbReference type="PANTHER" id="PTHR42988:SF2">
    <property type="entry name" value="CYCLIC NUCLEOTIDE PHOSPHODIESTERASE CBUA0032-RELATED"/>
    <property type="match status" value="1"/>
</dbReference>